<accession>A0A7C0U279</accession>
<protein>
    <submittedName>
        <fullName evidence="8">MFS transporter</fullName>
    </submittedName>
</protein>
<organism evidence="8">
    <name type="scientific">Desulfofervidus auxilii</name>
    <dbReference type="NCBI Taxonomy" id="1621989"/>
    <lineage>
        <taxon>Bacteria</taxon>
        <taxon>Pseudomonadati</taxon>
        <taxon>Thermodesulfobacteriota</taxon>
        <taxon>Candidatus Desulfofervidia</taxon>
        <taxon>Candidatus Desulfofervidales</taxon>
        <taxon>Candidatus Desulfofervidaceae</taxon>
        <taxon>Candidatus Desulfofervidus</taxon>
    </lineage>
</organism>
<dbReference type="GO" id="GO:0005886">
    <property type="term" value="C:plasma membrane"/>
    <property type="evidence" value="ECO:0007669"/>
    <property type="project" value="UniProtKB-SubCell"/>
</dbReference>
<feature type="domain" description="Major facilitator superfamily (MFS) profile" evidence="7">
    <location>
        <begin position="8"/>
        <end position="381"/>
    </location>
</feature>
<keyword evidence="2" id="KW-1003">Cell membrane</keyword>
<evidence type="ECO:0000256" key="1">
    <source>
        <dbReference type="ARBA" id="ARBA00004651"/>
    </source>
</evidence>
<dbReference type="Pfam" id="PF07690">
    <property type="entry name" value="MFS_1"/>
    <property type="match status" value="1"/>
</dbReference>
<comment type="caution">
    <text evidence="8">The sequence shown here is derived from an EMBL/GenBank/DDBJ whole genome shotgun (WGS) entry which is preliminary data.</text>
</comment>
<feature type="transmembrane region" description="Helical" evidence="6">
    <location>
        <begin position="243"/>
        <end position="263"/>
    </location>
</feature>
<name>A0A7C0U279_DESA2</name>
<feature type="transmembrane region" description="Helical" evidence="6">
    <location>
        <begin position="210"/>
        <end position="231"/>
    </location>
</feature>
<feature type="transmembrane region" description="Helical" evidence="6">
    <location>
        <begin position="7"/>
        <end position="26"/>
    </location>
</feature>
<dbReference type="InterPro" id="IPR036259">
    <property type="entry name" value="MFS_trans_sf"/>
</dbReference>
<dbReference type="PANTHER" id="PTHR42688:SF1">
    <property type="entry name" value="BLR5212 PROTEIN"/>
    <property type="match status" value="1"/>
</dbReference>
<keyword evidence="4 6" id="KW-1133">Transmembrane helix</keyword>
<feature type="transmembrane region" description="Helical" evidence="6">
    <location>
        <begin position="296"/>
        <end position="318"/>
    </location>
</feature>
<dbReference type="PANTHER" id="PTHR42688">
    <property type="entry name" value="CONSERVED PROTEIN"/>
    <property type="match status" value="1"/>
</dbReference>
<proteinExistence type="predicted"/>
<dbReference type="InterPro" id="IPR011701">
    <property type="entry name" value="MFS"/>
</dbReference>
<feature type="transmembrane region" description="Helical" evidence="6">
    <location>
        <begin position="360"/>
        <end position="377"/>
    </location>
</feature>
<evidence type="ECO:0000256" key="4">
    <source>
        <dbReference type="ARBA" id="ARBA00022989"/>
    </source>
</evidence>
<evidence type="ECO:0000256" key="2">
    <source>
        <dbReference type="ARBA" id="ARBA00022475"/>
    </source>
</evidence>
<evidence type="ECO:0000259" key="7">
    <source>
        <dbReference type="PROSITE" id="PS50850"/>
    </source>
</evidence>
<sequence length="381" mass="42841">MNLIEKNSLKFIFLLGLVSLFGDIIYEGARSIIGPFLSLLGASAVVVGLIVGLGEFFSYSLRLLSGYLADRTNRYWLMIFLGYGMLLAIPLLAWTKSWKLACFLIILERIGKAIRTPARDAILSHVTERMGRGIGFGIHEALDQIGAIIGPLFLSFIFSLKKTYQTGFAFLFIPAIFLVIFLSLAKIKYPSFVSIEDKVFFKKEKISKNFWIYTLFSFFTVAGFINFQIISYHFKTKMILSDINIPVFYAIAMGVDAIFALLIGKVYDKFGLACLLILPFLNIFIPFFIFTSYTSLILVGITIWGSVLGIQETIMRAAVADITPLSKRGIAYGIFNTIYGLAWFLGGGLIGFLYEISLNYVILAIICLQIISLFLWWKIKI</sequence>
<dbReference type="EMBL" id="DRBS01000064">
    <property type="protein sequence ID" value="HDD43545.1"/>
    <property type="molecule type" value="Genomic_DNA"/>
</dbReference>
<feature type="transmembrane region" description="Helical" evidence="6">
    <location>
        <begin position="75"/>
        <end position="94"/>
    </location>
</feature>
<evidence type="ECO:0000313" key="8">
    <source>
        <dbReference type="EMBL" id="HDD43545.1"/>
    </source>
</evidence>
<dbReference type="AlphaFoldDB" id="A0A7C0U279"/>
<gene>
    <name evidence="8" type="ORF">ENG63_01595</name>
</gene>
<dbReference type="CDD" id="cd17370">
    <property type="entry name" value="MFS_MJ1317_like"/>
    <property type="match status" value="1"/>
</dbReference>
<dbReference type="Proteomes" id="UP000886289">
    <property type="component" value="Unassembled WGS sequence"/>
</dbReference>
<comment type="subcellular location">
    <subcellularLocation>
        <location evidence="1">Cell membrane</location>
        <topology evidence="1">Multi-pass membrane protein</topology>
    </subcellularLocation>
</comment>
<feature type="transmembrane region" description="Helical" evidence="6">
    <location>
        <begin position="168"/>
        <end position="189"/>
    </location>
</feature>
<evidence type="ECO:0000256" key="5">
    <source>
        <dbReference type="ARBA" id="ARBA00023136"/>
    </source>
</evidence>
<dbReference type="Gene3D" id="1.20.1250.20">
    <property type="entry name" value="MFS general substrate transporter like domains"/>
    <property type="match status" value="2"/>
</dbReference>
<feature type="transmembrane region" description="Helical" evidence="6">
    <location>
        <begin position="330"/>
        <end position="354"/>
    </location>
</feature>
<evidence type="ECO:0000256" key="6">
    <source>
        <dbReference type="SAM" id="Phobius"/>
    </source>
</evidence>
<dbReference type="GO" id="GO:0022857">
    <property type="term" value="F:transmembrane transporter activity"/>
    <property type="evidence" value="ECO:0007669"/>
    <property type="project" value="InterPro"/>
</dbReference>
<reference evidence="8" key="1">
    <citation type="journal article" date="2020" name="mSystems">
        <title>Genome- and Community-Level Interaction Insights into Carbon Utilization and Element Cycling Functions of Hydrothermarchaeota in Hydrothermal Sediment.</title>
        <authorList>
            <person name="Zhou Z."/>
            <person name="Liu Y."/>
            <person name="Xu W."/>
            <person name="Pan J."/>
            <person name="Luo Z.H."/>
            <person name="Li M."/>
        </authorList>
    </citation>
    <scope>NUCLEOTIDE SEQUENCE [LARGE SCALE GENOMIC DNA]</scope>
    <source>
        <strain evidence="8">HyVt-233</strain>
    </source>
</reference>
<dbReference type="PROSITE" id="PS50850">
    <property type="entry name" value="MFS"/>
    <property type="match status" value="1"/>
</dbReference>
<dbReference type="InterPro" id="IPR052425">
    <property type="entry name" value="Uncharacterized_MFS-type"/>
</dbReference>
<dbReference type="InterPro" id="IPR020846">
    <property type="entry name" value="MFS_dom"/>
</dbReference>
<feature type="transmembrane region" description="Helical" evidence="6">
    <location>
        <begin position="32"/>
        <end position="54"/>
    </location>
</feature>
<evidence type="ECO:0000256" key="3">
    <source>
        <dbReference type="ARBA" id="ARBA00022692"/>
    </source>
</evidence>
<keyword evidence="5 6" id="KW-0472">Membrane</keyword>
<dbReference type="SUPFAM" id="SSF103473">
    <property type="entry name" value="MFS general substrate transporter"/>
    <property type="match status" value="1"/>
</dbReference>
<keyword evidence="3 6" id="KW-0812">Transmembrane</keyword>